<reference evidence="1" key="1">
    <citation type="submission" date="2022-08" db="EMBL/GenBank/DDBJ databases">
        <title>Genome Sequence of Lecanicillium fungicola.</title>
        <authorList>
            <person name="Buettner E."/>
        </authorList>
    </citation>
    <scope>NUCLEOTIDE SEQUENCE</scope>
    <source>
        <strain evidence="1">Babe33</strain>
    </source>
</reference>
<dbReference type="Proteomes" id="UP001143910">
    <property type="component" value="Unassembled WGS sequence"/>
</dbReference>
<gene>
    <name evidence="1" type="ORF">NQ176_g1152</name>
</gene>
<name>A0ACC1NWD2_9HYPO</name>
<evidence type="ECO:0000313" key="1">
    <source>
        <dbReference type="EMBL" id="KAJ2982796.1"/>
    </source>
</evidence>
<accession>A0ACC1NWD2</accession>
<sequence>MHAASPEIFATRHHATSGWFTGIHCLGGGDGSGLNVFPGSSAGAAPVVLHVLVRCDRKLPCKTCIRRGIGATSASSCRADQLHDYSSRPDAQKDRDGDRINPSTPSEQARIRLRPSDSAYFSSVHWAAVLDSASGLKNQQEKEEEEQNRDRSSELVCSEAVLGPRLLYEPVGASREDIIASIPARPVVDRMVARYFNVHGVTPAIIHSGEFLRQYDAFWASPETASFAWLSLLFTTMCISIQLQQSSEEAIDSGIVSEEIIVFRERSVQCLNLGQYTRGGDHILEAMIQYCTVEVFLCEGADIGLWLLLGTIVQLAISQGYHRDPSNFPNLSPFKAEMRRRVWAAIVQIDVRLSSQMGLPRVLKSQLHDTAEPLNLFDSDFDESTVDFPPPRPETEVTPVLYGIAKNRIDRVGILISDLVADTCEHPYREIVDLSWQLRQAESSLPPIFAWKPGSQSLMLPPPIMLCRIWLQLTVQRLFLWLHRRYLAPTYNQTDYGESRDACVAAAIQILELQQVIEEEMRPGGLLRPVRWMQSSIIQPTFLLGMSVLCYYMQLTKTAADVPLTDPMRSKILGLLRNTYPIWLRSSAVSRDACRAVEYLRQLPALRSPDQDGVMQGGSAEIGSTIVDAPTAMDEVTLSAYQGTEDISA</sequence>
<evidence type="ECO:0000313" key="2">
    <source>
        <dbReference type="Proteomes" id="UP001143910"/>
    </source>
</evidence>
<keyword evidence="2" id="KW-1185">Reference proteome</keyword>
<organism evidence="1 2">
    <name type="scientific">Zarea fungicola</name>
    <dbReference type="NCBI Taxonomy" id="93591"/>
    <lineage>
        <taxon>Eukaryota</taxon>
        <taxon>Fungi</taxon>
        <taxon>Dikarya</taxon>
        <taxon>Ascomycota</taxon>
        <taxon>Pezizomycotina</taxon>
        <taxon>Sordariomycetes</taxon>
        <taxon>Hypocreomycetidae</taxon>
        <taxon>Hypocreales</taxon>
        <taxon>Cordycipitaceae</taxon>
        <taxon>Zarea</taxon>
    </lineage>
</organism>
<proteinExistence type="predicted"/>
<comment type="caution">
    <text evidence="1">The sequence shown here is derived from an EMBL/GenBank/DDBJ whole genome shotgun (WGS) entry which is preliminary data.</text>
</comment>
<protein>
    <submittedName>
        <fullName evidence="1">Uncharacterized protein</fullName>
    </submittedName>
</protein>
<dbReference type="EMBL" id="JANJQO010000057">
    <property type="protein sequence ID" value="KAJ2982796.1"/>
    <property type="molecule type" value="Genomic_DNA"/>
</dbReference>